<organism evidence="2 3">
    <name type="scientific">Staurois parvus</name>
    <dbReference type="NCBI Taxonomy" id="386267"/>
    <lineage>
        <taxon>Eukaryota</taxon>
        <taxon>Metazoa</taxon>
        <taxon>Chordata</taxon>
        <taxon>Craniata</taxon>
        <taxon>Vertebrata</taxon>
        <taxon>Euteleostomi</taxon>
        <taxon>Amphibia</taxon>
        <taxon>Batrachia</taxon>
        <taxon>Anura</taxon>
        <taxon>Neobatrachia</taxon>
        <taxon>Ranoidea</taxon>
        <taxon>Ranidae</taxon>
        <taxon>Staurois</taxon>
    </lineage>
</organism>
<dbReference type="Gene3D" id="3.30.420.10">
    <property type="entry name" value="Ribonuclease H-like superfamily/Ribonuclease H"/>
    <property type="match status" value="1"/>
</dbReference>
<reference evidence="2" key="1">
    <citation type="submission" date="2023-05" db="EMBL/GenBank/DDBJ databases">
        <authorList>
            <person name="Stuckert A."/>
        </authorList>
    </citation>
    <scope>NUCLEOTIDE SEQUENCE</scope>
</reference>
<dbReference type="Pfam" id="PF17921">
    <property type="entry name" value="Integrase_H2C2"/>
    <property type="match status" value="1"/>
</dbReference>
<evidence type="ECO:0000259" key="1">
    <source>
        <dbReference type="PROSITE" id="PS50879"/>
    </source>
</evidence>
<dbReference type="Gene3D" id="1.10.340.70">
    <property type="match status" value="1"/>
</dbReference>
<gene>
    <name evidence="2" type="ORF">SPARVUS_LOCUS11342406</name>
</gene>
<dbReference type="InterPro" id="IPR041588">
    <property type="entry name" value="Integrase_H2C2"/>
</dbReference>
<sequence length="185" mass="20439">MRGFLMAAGTPVKHGKAIDHLMEALLLPAEVAILKVKAHGKLTTMEAKGNHLADMAAKQAAVREQEEDEEMCSEVVPVLIHQPKDSQLQEAQDNASEAERKEWIQKGAVEDKELWVLGKKVLLPRSLYPATVQSAHGASHLSKMLMNSLINKFYVAPRITAYTERFCKSCVVCAKCNPGRPEKPP</sequence>
<proteinExistence type="predicted"/>
<dbReference type="InterPro" id="IPR036397">
    <property type="entry name" value="RNaseH_sf"/>
</dbReference>
<evidence type="ECO:0000313" key="2">
    <source>
        <dbReference type="EMBL" id="CAI9592262.1"/>
    </source>
</evidence>
<name>A0ABN9F668_9NEOB</name>
<accession>A0ABN9F668</accession>
<comment type="caution">
    <text evidence="2">The sequence shown here is derived from an EMBL/GenBank/DDBJ whole genome shotgun (WGS) entry which is preliminary data.</text>
</comment>
<feature type="non-terminal residue" evidence="2">
    <location>
        <position position="185"/>
    </location>
</feature>
<dbReference type="EMBL" id="CATNWA010016391">
    <property type="protein sequence ID" value="CAI9592262.1"/>
    <property type="molecule type" value="Genomic_DNA"/>
</dbReference>
<keyword evidence="3" id="KW-1185">Reference proteome</keyword>
<feature type="domain" description="RNase H type-1" evidence="1">
    <location>
        <begin position="1"/>
        <end position="62"/>
    </location>
</feature>
<protein>
    <recommendedName>
        <fullName evidence="1">RNase H type-1 domain-containing protein</fullName>
    </recommendedName>
</protein>
<dbReference type="InterPro" id="IPR002156">
    <property type="entry name" value="RNaseH_domain"/>
</dbReference>
<evidence type="ECO:0000313" key="3">
    <source>
        <dbReference type="Proteomes" id="UP001162483"/>
    </source>
</evidence>
<dbReference type="Proteomes" id="UP001162483">
    <property type="component" value="Unassembled WGS sequence"/>
</dbReference>
<dbReference type="PROSITE" id="PS50879">
    <property type="entry name" value="RNASE_H_1"/>
    <property type="match status" value="1"/>
</dbReference>